<feature type="compositionally biased region" description="Polar residues" evidence="3">
    <location>
        <begin position="260"/>
        <end position="273"/>
    </location>
</feature>
<dbReference type="KEGG" id="amob:HG15A2_07970"/>
<protein>
    <submittedName>
        <fullName evidence="5">Long-chain-fatty-acid--CoA ligase FadD15</fullName>
        <ecNumber evidence="5">6.2.1.3</ecNumber>
    </submittedName>
</protein>
<dbReference type="PANTHER" id="PTHR43272">
    <property type="entry name" value="LONG-CHAIN-FATTY-ACID--COA LIGASE"/>
    <property type="match status" value="1"/>
</dbReference>
<dbReference type="InterPro" id="IPR020845">
    <property type="entry name" value="AMP-binding_CS"/>
</dbReference>
<dbReference type="Gene3D" id="3.40.50.12780">
    <property type="entry name" value="N-terminal domain of ligase-like"/>
    <property type="match status" value="1"/>
</dbReference>
<organism evidence="5 6">
    <name type="scientific">Adhaeretor mobilis</name>
    <dbReference type="NCBI Taxonomy" id="1930276"/>
    <lineage>
        <taxon>Bacteria</taxon>
        <taxon>Pseudomonadati</taxon>
        <taxon>Planctomycetota</taxon>
        <taxon>Planctomycetia</taxon>
        <taxon>Pirellulales</taxon>
        <taxon>Lacipirellulaceae</taxon>
        <taxon>Adhaeretor</taxon>
    </lineage>
</organism>
<reference evidence="5 6" key="1">
    <citation type="submission" date="2019-02" db="EMBL/GenBank/DDBJ databases">
        <title>Deep-cultivation of Planctomycetes and their phenomic and genomic characterization uncovers novel biology.</title>
        <authorList>
            <person name="Wiegand S."/>
            <person name="Jogler M."/>
            <person name="Boedeker C."/>
            <person name="Pinto D."/>
            <person name="Vollmers J."/>
            <person name="Rivas-Marin E."/>
            <person name="Kohn T."/>
            <person name="Peeters S.H."/>
            <person name="Heuer A."/>
            <person name="Rast P."/>
            <person name="Oberbeckmann S."/>
            <person name="Bunk B."/>
            <person name="Jeske O."/>
            <person name="Meyerdierks A."/>
            <person name="Storesund J.E."/>
            <person name="Kallscheuer N."/>
            <person name="Luecker S."/>
            <person name="Lage O.M."/>
            <person name="Pohl T."/>
            <person name="Merkel B.J."/>
            <person name="Hornburger P."/>
            <person name="Mueller R.-W."/>
            <person name="Bruemmer F."/>
            <person name="Labrenz M."/>
            <person name="Spormann A.M."/>
            <person name="Op den Camp H."/>
            <person name="Overmann J."/>
            <person name="Amann R."/>
            <person name="Jetten M.S.M."/>
            <person name="Mascher T."/>
            <person name="Medema M.H."/>
            <person name="Devos D.P."/>
            <person name="Kaster A.-K."/>
            <person name="Ovreas L."/>
            <person name="Rohde M."/>
            <person name="Galperin M.Y."/>
            <person name="Jogler C."/>
        </authorList>
    </citation>
    <scope>NUCLEOTIDE SEQUENCE [LARGE SCALE GENOMIC DNA]</scope>
    <source>
        <strain evidence="5 6">HG15A2</strain>
    </source>
</reference>
<dbReference type="EMBL" id="CP036263">
    <property type="protein sequence ID" value="QDS97534.1"/>
    <property type="molecule type" value="Genomic_DNA"/>
</dbReference>
<dbReference type="GO" id="GO:0005524">
    <property type="term" value="F:ATP binding"/>
    <property type="evidence" value="ECO:0007669"/>
    <property type="project" value="UniProtKB-KW"/>
</dbReference>
<gene>
    <name evidence="5" type="ORF">HG15A2_07970</name>
</gene>
<dbReference type="PROSITE" id="PS00455">
    <property type="entry name" value="AMP_BINDING"/>
    <property type="match status" value="1"/>
</dbReference>
<accession>A0A517MRN4</accession>
<dbReference type="GO" id="GO:0016020">
    <property type="term" value="C:membrane"/>
    <property type="evidence" value="ECO:0007669"/>
    <property type="project" value="TreeGrafter"/>
</dbReference>
<keyword evidence="1" id="KW-0547">Nucleotide-binding</keyword>
<name>A0A517MRN4_9BACT</name>
<keyword evidence="5" id="KW-0436">Ligase</keyword>
<keyword evidence="2" id="KW-0067">ATP-binding</keyword>
<dbReference type="SUPFAM" id="SSF56801">
    <property type="entry name" value="Acetyl-CoA synthetase-like"/>
    <property type="match status" value="1"/>
</dbReference>
<dbReference type="CDD" id="cd05907">
    <property type="entry name" value="VL_LC_FACS_like"/>
    <property type="match status" value="1"/>
</dbReference>
<feature type="region of interest" description="Disordered" evidence="3">
    <location>
        <begin position="260"/>
        <end position="281"/>
    </location>
</feature>
<dbReference type="EC" id="6.2.1.3" evidence="5"/>
<dbReference type="InterPro" id="IPR000873">
    <property type="entry name" value="AMP-dep_synth/lig_dom"/>
</dbReference>
<evidence type="ECO:0000313" key="5">
    <source>
        <dbReference type="EMBL" id="QDS97534.1"/>
    </source>
</evidence>
<dbReference type="RefSeq" id="WP_218932307.1">
    <property type="nucleotide sequence ID" value="NZ_CP036263.1"/>
</dbReference>
<dbReference type="Pfam" id="PF00501">
    <property type="entry name" value="AMP-binding"/>
    <property type="match status" value="1"/>
</dbReference>
<dbReference type="PANTHER" id="PTHR43272:SF33">
    <property type="entry name" value="AMP-BINDING DOMAIN-CONTAINING PROTEIN-RELATED"/>
    <property type="match status" value="1"/>
</dbReference>
<evidence type="ECO:0000256" key="3">
    <source>
        <dbReference type="SAM" id="MobiDB-lite"/>
    </source>
</evidence>
<proteinExistence type="predicted"/>
<evidence type="ECO:0000313" key="6">
    <source>
        <dbReference type="Proteomes" id="UP000319852"/>
    </source>
</evidence>
<dbReference type="InterPro" id="IPR042099">
    <property type="entry name" value="ANL_N_sf"/>
</dbReference>
<feature type="domain" description="AMP-dependent synthetase/ligase" evidence="4">
    <location>
        <begin position="11"/>
        <end position="376"/>
    </location>
</feature>
<evidence type="ECO:0000256" key="2">
    <source>
        <dbReference type="ARBA" id="ARBA00022840"/>
    </source>
</evidence>
<dbReference type="Proteomes" id="UP000319852">
    <property type="component" value="Chromosome"/>
</dbReference>
<sequence length="546" mass="60448">MPQFLYERCAQSDEPALTTIAKGKLHSYSWQQVAEDVLRWTAALTELGFGRGQRVALIGSNSYHWILADLSLQLCGAVSVPLHTSLSIEQIVGRIEHAQVSLILADSPRVTSEIGEETSIENFTFEEMHTRAGQGTVDTSHVSQWIEHSDREALTTILYTSGTSGEPRGVMLSHQNLVSNAVAVSDAVASAELETRLAFLPFSHIYARTCDLGSWLYRGTHLVLAESRDTILRDCLLVKPTTLNGVPYFYQKVADGLRVPSTSGTPGRSATHSRGSHLDQKLPPEQDLRAVFGGSIRRLSCGGAGVAPEIEQFFSDRGLPIHSGYGLTEASPVITATPSDGYVPGTVGRPIPGVEVRLADDGEILVRSPGVMMGYWQDKAATSEAIQDGWLHTGDLGQWRDENLRISGRKKEIIVLTTGKKIAPTSIEQRLTGSPVIEQACVFGTGQKYVTAIIVPNPDRLKEEIRRQRLWVWSKHRAVTHPKIHAWFREEIERCLTSVAHHEKIARFAIIPRGFSQELGEMTPKLSLRRQTIEENFQKEIEAMYK</sequence>
<dbReference type="AlphaFoldDB" id="A0A517MRN4"/>
<keyword evidence="6" id="KW-1185">Reference proteome</keyword>
<dbReference type="Pfam" id="PF23562">
    <property type="entry name" value="AMP-binding_C_3"/>
    <property type="match status" value="1"/>
</dbReference>
<evidence type="ECO:0000259" key="4">
    <source>
        <dbReference type="Pfam" id="PF00501"/>
    </source>
</evidence>
<dbReference type="GO" id="GO:0004467">
    <property type="term" value="F:long-chain fatty acid-CoA ligase activity"/>
    <property type="evidence" value="ECO:0007669"/>
    <property type="project" value="UniProtKB-EC"/>
</dbReference>
<evidence type="ECO:0000256" key="1">
    <source>
        <dbReference type="ARBA" id="ARBA00022741"/>
    </source>
</evidence>